<dbReference type="SUPFAM" id="SSF56935">
    <property type="entry name" value="Porins"/>
    <property type="match status" value="1"/>
</dbReference>
<dbReference type="Gene3D" id="2.40.170.20">
    <property type="entry name" value="TonB-dependent receptor, beta-barrel domain"/>
    <property type="match status" value="1"/>
</dbReference>
<keyword evidence="8" id="KW-0406">Ion transport</keyword>
<keyword evidence="11" id="KW-0998">Cell outer membrane</keyword>
<keyword evidence="6" id="KW-0732">Signal</keyword>
<keyword evidence="10" id="KW-0472">Membrane</keyword>
<evidence type="ECO:0000256" key="7">
    <source>
        <dbReference type="ARBA" id="ARBA00023004"/>
    </source>
</evidence>
<feature type="domain" description="TonB-dependent receptor-like beta-barrel" evidence="12">
    <location>
        <begin position="300"/>
        <end position="621"/>
    </location>
</feature>
<comment type="caution">
    <text evidence="13">The sequence shown here is derived from an EMBL/GenBank/DDBJ whole genome shotgun (WGS) entry which is preliminary data.</text>
</comment>
<keyword evidence="14" id="KW-1185">Reference proteome</keyword>
<sequence length="652" mass="70869">MHGNRGTYRIGGRLTCVLAAAILGLPLPRVAFAQRVDDNVITNANDAFGQSVGNERVGLYGTDDVRGFNPVDAGNARIEGLYFAPVDRLPNRLTRGSRVRVGIAAMGYAFPAPTGIVDFDLSASADADQFTVGLERAQFGSVLGSVDSNFAVGNDLRVYLGGTVRRQNRHEGGNFKSWIASGGLAWRPYAGASVIAFWGRTRTYDDEAAPAIFPGGDYLPPQIKRREMIGQSWSDRDNTHQIYGALAKLPLGDWRVEAGLFRAERRVDSNFTDIFANLRPDGTVANRVMVVDGNNIDRTLSGEAKVVRTFADGPLAHRLTFSFRGRTGDRRFGGVQRISLGPSSLNFADERPRPTIALGVDDTDDSSQGTLGLSYSLTRPGRFLIDAAIAGSRYSKTIRFVSAGLVTSNRDRPVTGSLTASYTISPSFSLYGGYVRGFEEVSVAPQNATNRGAVPPAIRTRQTDLGFRYAVTKNLSLVAGVFEITKPYYNLDDQLLYRDLGSSSNRGVEVSLTGTVRPGLSVVLGNVLIDSRISGELVDEGRIGPRPVGTIRRRSIANADWRLGGGKSPLSFDIAVESLSARVGNPLNSLYAPPREMIDLGMRYRFPIGSKRALLRLQLANVFDDYGWQVASNGAFQYSVGRRVLAELRFDL</sequence>
<evidence type="ECO:0000256" key="2">
    <source>
        <dbReference type="ARBA" id="ARBA00022448"/>
    </source>
</evidence>
<keyword evidence="4" id="KW-0410">Iron transport</keyword>
<evidence type="ECO:0000259" key="12">
    <source>
        <dbReference type="Pfam" id="PF00593"/>
    </source>
</evidence>
<name>A0ABS0HJ93_9SPHN</name>
<comment type="subcellular location">
    <subcellularLocation>
        <location evidence="1">Cell outer membrane</location>
        <topology evidence="1">Multi-pass membrane protein</topology>
    </subcellularLocation>
</comment>
<dbReference type="EMBL" id="JADQDC010000011">
    <property type="protein sequence ID" value="MBF9152322.1"/>
    <property type="molecule type" value="Genomic_DNA"/>
</dbReference>
<dbReference type="RefSeq" id="WP_196276634.1">
    <property type="nucleotide sequence ID" value="NZ_JADQDC010000011.1"/>
</dbReference>
<keyword evidence="2" id="KW-0813">Transport</keyword>
<proteinExistence type="predicted"/>
<dbReference type="InterPro" id="IPR000531">
    <property type="entry name" value="Beta-barrel_TonB"/>
</dbReference>
<evidence type="ECO:0000256" key="5">
    <source>
        <dbReference type="ARBA" id="ARBA00022692"/>
    </source>
</evidence>
<organism evidence="13 14">
    <name type="scientific">Novosphingobium jiangmenense</name>
    <dbReference type="NCBI Taxonomy" id="2791981"/>
    <lineage>
        <taxon>Bacteria</taxon>
        <taxon>Pseudomonadati</taxon>
        <taxon>Pseudomonadota</taxon>
        <taxon>Alphaproteobacteria</taxon>
        <taxon>Sphingomonadales</taxon>
        <taxon>Sphingomonadaceae</taxon>
        <taxon>Novosphingobium</taxon>
    </lineage>
</organism>
<evidence type="ECO:0000313" key="14">
    <source>
        <dbReference type="Proteomes" id="UP000600799"/>
    </source>
</evidence>
<evidence type="ECO:0000313" key="13">
    <source>
        <dbReference type="EMBL" id="MBF9152322.1"/>
    </source>
</evidence>
<evidence type="ECO:0000256" key="10">
    <source>
        <dbReference type="ARBA" id="ARBA00023136"/>
    </source>
</evidence>
<dbReference type="Pfam" id="PF00593">
    <property type="entry name" value="TonB_dep_Rec_b-barrel"/>
    <property type="match status" value="1"/>
</dbReference>
<dbReference type="InterPro" id="IPR036942">
    <property type="entry name" value="Beta-barrel_TonB_sf"/>
</dbReference>
<keyword evidence="13" id="KW-0675">Receptor</keyword>
<reference evidence="13 14" key="1">
    <citation type="submission" date="2020-11" db="EMBL/GenBank/DDBJ databases">
        <title>The genome sequence of Novosphingobium sp. 1Y9A.</title>
        <authorList>
            <person name="Liu Y."/>
        </authorList>
    </citation>
    <scope>NUCLEOTIDE SEQUENCE [LARGE SCALE GENOMIC DNA]</scope>
    <source>
        <strain evidence="13 14">1Y9A</strain>
    </source>
</reference>
<evidence type="ECO:0000256" key="8">
    <source>
        <dbReference type="ARBA" id="ARBA00023065"/>
    </source>
</evidence>
<evidence type="ECO:0000256" key="1">
    <source>
        <dbReference type="ARBA" id="ARBA00004571"/>
    </source>
</evidence>
<keyword evidence="9" id="KW-0798">TonB box</keyword>
<keyword evidence="7" id="KW-0408">Iron</keyword>
<keyword evidence="5" id="KW-0812">Transmembrane</keyword>
<dbReference type="PANTHER" id="PTHR32552">
    <property type="entry name" value="FERRICHROME IRON RECEPTOR-RELATED"/>
    <property type="match status" value="1"/>
</dbReference>
<dbReference type="Proteomes" id="UP000600799">
    <property type="component" value="Unassembled WGS sequence"/>
</dbReference>
<evidence type="ECO:0000256" key="3">
    <source>
        <dbReference type="ARBA" id="ARBA00022452"/>
    </source>
</evidence>
<accession>A0ABS0HJ93</accession>
<dbReference type="InterPro" id="IPR039426">
    <property type="entry name" value="TonB-dep_rcpt-like"/>
</dbReference>
<evidence type="ECO:0000256" key="11">
    <source>
        <dbReference type="ARBA" id="ARBA00023237"/>
    </source>
</evidence>
<evidence type="ECO:0000256" key="6">
    <source>
        <dbReference type="ARBA" id="ARBA00022729"/>
    </source>
</evidence>
<keyword evidence="3" id="KW-1134">Transmembrane beta strand</keyword>
<dbReference type="PANTHER" id="PTHR32552:SF68">
    <property type="entry name" value="FERRICHROME OUTER MEMBRANE TRANSPORTER_PHAGE RECEPTOR"/>
    <property type="match status" value="1"/>
</dbReference>
<evidence type="ECO:0000256" key="4">
    <source>
        <dbReference type="ARBA" id="ARBA00022496"/>
    </source>
</evidence>
<gene>
    <name evidence="13" type="ORF">I2488_15045</name>
</gene>
<protein>
    <submittedName>
        <fullName evidence="13">TonB-dependent receptor</fullName>
    </submittedName>
</protein>
<evidence type="ECO:0000256" key="9">
    <source>
        <dbReference type="ARBA" id="ARBA00023077"/>
    </source>
</evidence>